<evidence type="ECO:0000313" key="2">
    <source>
        <dbReference type="Proteomes" id="UP000260758"/>
    </source>
</evidence>
<reference evidence="1 2" key="1">
    <citation type="submission" date="2018-08" db="EMBL/GenBank/DDBJ databases">
        <title>A genome reference for cultivated species of the human gut microbiota.</title>
        <authorList>
            <person name="Zou Y."/>
            <person name="Xue W."/>
            <person name="Luo G."/>
        </authorList>
    </citation>
    <scope>NUCLEOTIDE SEQUENCE [LARGE SCALE GENOMIC DNA]</scope>
    <source>
        <strain evidence="1 2">OM07-13</strain>
    </source>
</reference>
<evidence type="ECO:0000313" key="1">
    <source>
        <dbReference type="EMBL" id="RGM72166.1"/>
    </source>
</evidence>
<dbReference type="EMBL" id="QSTP01000005">
    <property type="protein sequence ID" value="RGM72166.1"/>
    <property type="molecule type" value="Genomic_DNA"/>
</dbReference>
<protein>
    <submittedName>
        <fullName evidence="1">Uncharacterized protein</fullName>
    </submittedName>
</protein>
<dbReference type="Proteomes" id="UP000260758">
    <property type="component" value="Unassembled WGS sequence"/>
</dbReference>
<organism evidence="1 2">
    <name type="scientific">Agathobacter rectalis</name>
    <dbReference type="NCBI Taxonomy" id="39491"/>
    <lineage>
        <taxon>Bacteria</taxon>
        <taxon>Bacillati</taxon>
        <taxon>Bacillota</taxon>
        <taxon>Clostridia</taxon>
        <taxon>Lachnospirales</taxon>
        <taxon>Lachnospiraceae</taxon>
        <taxon>Agathobacter</taxon>
    </lineage>
</organism>
<accession>A0A3E4YBM8</accession>
<name>A0A3E4YBM8_9FIRM</name>
<comment type="caution">
    <text evidence="1">The sequence shown here is derived from an EMBL/GenBank/DDBJ whole genome shotgun (WGS) entry which is preliminary data.</text>
</comment>
<proteinExistence type="predicted"/>
<sequence length="175" mass="20584">MFYPKMILFYDTIYKKQSIIILLNIGEFYMNNNIKNNKSINIDEIIFRDLEEIDCSPDTLYIAYIDEIDDLDDMLGINTKDNHNECFQVNYYISLKKGFALKDTIEISALVTVFDKEMLFSNYPKELADTVFNLHKKLEITGDGILMHFSDNELAAIDNKFKDFIEKEIEEEKEL</sequence>
<gene>
    <name evidence="1" type="ORF">DXB99_06410</name>
</gene>
<dbReference type="AlphaFoldDB" id="A0A3E4YBM8"/>